<dbReference type="InterPro" id="IPR035093">
    <property type="entry name" value="RelE/ParE_toxin_dom_sf"/>
</dbReference>
<reference evidence="2 3" key="1">
    <citation type="submission" date="2018-08" db="EMBL/GenBank/DDBJ databases">
        <title>Pallidiluteibacterium maritimus gen. nov., sp. nov., isolated from coastal sediment.</title>
        <authorList>
            <person name="Zhou L.Y."/>
        </authorList>
    </citation>
    <scope>NUCLEOTIDE SEQUENCE [LARGE SCALE GENOMIC DNA]</scope>
    <source>
        <strain evidence="2 3">XSD2</strain>
    </source>
</reference>
<dbReference type="OrthoDB" id="5570653at2"/>
<proteinExistence type="predicted"/>
<sequence length="89" mass="10502">MYTIKIHKKAVKFLKSRTPLEKKIIREKLEYLKENPFVHPQLDIKKMKGEDNLLRLRIGRIRILYKVVEGELLILVISAGARGDVYKKK</sequence>
<protein>
    <submittedName>
        <fullName evidence="2">Type II toxin-antitoxin system RelE/ParE family toxin</fullName>
    </submittedName>
</protein>
<dbReference type="PANTHER" id="PTHR38813:SF1">
    <property type="entry name" value="TOXIN RELE1-RELATED"/>
    <property type="match status" value="1"/>
</dbReference>
<name>A0A399T0V4_9BACT</name>
<evidence type="ECO:0000313" key="2">
    <source>
        <dbReference type="EMBL" id="RIJ50070.1"/>
    </source>
</evidence>
<organism evidence="2 3">
    <name type="scientific">Maribellus luteus</name>
    <dbReference type="NCBI Taxonomy" id="2305463"/>
    <lineage>
        <taxon>Bacteria</taxon>
        <taxon>Pseudomonadati</taxon>
        <taxon>Bacteroidota</taxon>
        <taxon>Bacteroidia</taxon>
        <taxon>Marinilabiliales</taxon>
        <taxon>Prolixibacteraceae</taxon>
        <taxon>Maribellus</taxon>
    </lineage>
</organism>
<dbReference type="AlphaFoldDB" id="A0A399T0V4"/>
<evidence type="ECO:0000313" key="3">
    <source>
        <dbReference type="Proteomes" id="UP000265926"/>
    </source>
</evidence>
<dbReference type="InterPro" id="IPR007712">
    <property type="entry name" value="RelE/ParE_toxin"/>
</dbReference>
<gene>
    <name evidence="2" type="ORF">D1614_04815</name>
</gene>
<dbReference type="Proteomes" id="UP000265926">
    <property type="component" value="Unassembled WGS sequence"/>
</dbReference>
<dbReference type="Gene3D" id="3.30.2310.20">
    <property type="entry name" value="RelE-like"/>
    <property type="match status" value="1"/>
</dbReference>
<dbReference type="RefSeq" id="WP_119436757.1">
    <property type="nucleotide sequence ID" value="NZ_QWGR01000002.1"/>
</dbReference>
<accession>A0A399T0V4</accession>
<dbReference type="InterPro" id="IPR052747">
    <property type="entry name" value="TA_system_RelE_toxin"/>
</dbReference>
<keyword evidence="1" id="KW-1277">Toxin-antitoxin system</keyword>
<comment type="caution">
    <text evidence="2">The sequence shown here is derived from an EMBL/GenBank/DDBJ whole genome shotgun (WGS) entry which is preliminary data.</text>
</comment>
<dbReference type="EMBL" id="QWGR01000002">
    <property type="protein sequence ID" value="RIJ50070.1"/>
    <property type="molecule type" value="Genomic_DNA"/>
</dbReference>
<keyword evidence="3" id="KW-1185">Reference proteome</keyword>
<dbReference type="PANTHER" id="PTHR38813">
    <property type="match status" value="1"/>
</dbReference>
<dbReference type="SUPFAM" id="SSF143011">
    <property type="entry name" value="RelE-like"/>
    <property type="match status" value="1"/>
</dbReference>
<evidence type="ECO:0000256" key="1">
    <source>
        <dbReference type="ARBA" id="ARBA00022649"/>
    </source>
</evidence>
<dbReference type="Pfam" id="PF05016">
    <property type="entry name" value="ParE_toxin"/>
    <property type="match status" value="1"/>
</dbReference>